<dbReference type="CDD" id="cd02020">
    <property type="entry name" value="CMPK"/>
    <property type="match status" value="1"/>
</dbReference>
<evidence type="ECO:0000259" key="9">
    <source>
        <dbReference type="Pfam" id="PF02224"/>
    </source>
</evidence>
<accession>A0A381NC16</accession>
<dbReference type="EC" id="2.7.4.25" evidence="2"/>
<dbReference type="InterPro" id="IPR011994">
    <property type="entry name" value="Cytidylate_kinase_dom"/>
</dbReference>
<dbReference type="InterPro" id="IPR027417">
    <property type="entry name" value="P-loop_NTPase"/>
</dbReference>
<comment type="similarity">
    <text evidence="1">Belongs to the cytidylate kinase family. Type 1 subfamily.</text>
</comment>
<dbReference type="AlphaFoldDB" id="A0A381NC16"/>
<dbReference type="SUPFAM" id="SSF52540">
    <property type="entry name" value="P-loop containing nucleoside triphosphate hydrolases"/>
    <property type="match status" value="1"/>
</dbReference>
<feature type="domain" description="Cytidylate kinase" evidence="9">
    <location>
        <begin position="1"/>
        <end position="181"/>
    </location>
</feature>
<comment type="catalytic activity">
    <reaction evidence="8">
        <text>CMP + ATP = CDP + ADP</text>
        <dbReference type="Rhea" id="RHEA:11600"/>
        <dbReference type="ChEBI" id="CHEBI:30616"/>
        <dbReference type="ChEBI" id="CHEBI:58069"/>
        <dbReference type="ChEBI" id="CHEBI:60377"/>
        <dbReference type="ChEBI" id="CHEBI:456216"/>
        <dbReference type="EC" id="2.7.4.25"/>
    </reaction>
</comment>
<proteinExistence type="inferred from homology"/>
<keyword evidence="5" id="KW-0418">Kinase</keyword>
<keyword evidence="4" id="KW-0547">Nucleotide-binding</keyword>
<evidence type="ECO:0000256" key="6">
    <source>
        <dbReference type="ARBA" id="ARBA00022840"/>
    </source>
</evidence>
<gene>
    <name evidence="10" type="ORF">METZ01_LOCUS4142</name>
</gene>
<evidence type="ECO:0000256" key="2">
    <source>
        <dbReference type="ARBA" id="ARBA00012906"/>
    </source>
</evidence>
<dbReference type="GO" id="GO:0005524">
    <property type="term" value="F:ATP binding"/>
    <property type="evidence" value="ECO:0007669"/>
    <property type="project" value="UniProtKB-KW"/>
</dbReference>
<dbReference type="GO" id="GO:0036431">
    <property type="term" value="F:dCMP kinase activity"/>
    <property type="evidence" value="ECO:0007669"/>
    <property type="project" value="InterPro"/>
</dbReference>
<keyword evidence="3" id="KW-0808">Transferase</keyword>
<evidence type="ECO:0000256" key="3">
    <source>
        <dbReference type="ARBA" id="ARBA00022679"/>
    </source>
</evidence>
<name>A0A381NC16_9ZZZZ</name>
<sequence>MYRAVTLFFLRNKVDINDINKVIDSLDKIFIDFVIKSGIQKIFLNGKCVEDLIRKENISKKVSVVSAIPEVRKFLVNIQKKMGLNKKIVVEGRDITTVVFPNAEIKIFMTASLDVRARRRYEEMKISNPDITLDQVSDNLKDRDEKDSSREDSPLLKVDDAYYIDTSSLKLDDQIKKIKTLVYEKFG</sequence>
<keyword evidence="6" id="KW-0067">ATP-binding</keyword>
<comment type="catalytic activity">
    <reaction evidence="7">
        <text>dCMP + ATP = dCDP + ADP</text>
        <dbReference type="Rhea" id="RHEA:25094"/>
        <dbReference type="ChEBI" id="CHEBI:30616"/>
        <dbReference type="ChEBI" id="CHEBI:57566"/>
        <dbReference type="ChEBI" id="CHEBI:58593"/>
        <dbReference type="ChEBI" id="CHEBI:456216"/>
        <dbReference type="EC" id="2.7.4.25"/>
    </reaction>
</comment>
<protein>
    <recommendedName>
        <fullName evidence="2">(d)CMP kinase</fullName>
        <ecNumber evidence="2">2.7.4.25</ecNumber>
    </recommendedName>
</protein>
<evidence type="ECO:0000256" key="4">
    <source>
        <dbReference type="ARBA" id="ARBA00022741"/>
    </source>
</evidence>
<dbReference type="InterPro" id="IPR003136">
    <property type="entry name" value="Cytidylate_kin"/>
</dbReference>
<evidence type="ECO:0000256" key="1">
    <source>
        <dbReference type="ARBA" id="ARBA00009427"/>
    </source>
</evidence>
<dbReference type="Pfam" id="PF02224">
    <property type="entry name" value="Cytidylate_kin"/>
    <property type="match status" value="1"/>
</dbReference>
<dbReference type="Gene3D" id="3.40.50.300">
    <property type="entry name" value="P-loop containing nucleotide triphosphate hydrolases"/>
    <property type="match status" value="1"/>
</dbReference>
<evidence type="ECO:0000256" key="5">
    <source>
        <dbReference type="ARBA" id="ARBA00022777"/>
    </source>
</evidence>
<dbReference type="GO" id="GO:0006139">
    <property type="term" value="P:nucleobase-containing compound metabolic process"/>
    <property type="evidence" value="ECO:0007669"/>
    <property type="project" value="InterPro"/>
</dbReference>
<evidence type="ECO:0000313" key="10">
    <source>
        <dbReference type="EMBL" id="SUZ51288.1"/>
    </source>
</evidence>
<dbReference type="EMBL" id="UINC01000216">
    <property type="protein sequence ID" value="SUZ51288.1"/>
    <property type="molecule type" value="Genomic_DNA"/>
</dbReference>
<evidence type="ECO:0000256" key="7">
    <source>
        <dbReference type="ARBA" id="ARBA00047615"/>
    </source>
</evidence>
<reference evidence="10" key="1">
    <citation type="submission" date="2018-05" db="EMBL/GenBank/DDBJ databases">
        <authorList>
            <person name="Lanie J.A."/>
            <person name="Ng W.-L."/>
            <person name="Kazmierczak K.M."/>
            <person name="Andrzejewski T.M."/>
            <person name="Davidsen T.M."/>
            <person name="Wayne K.J."/>
            <person name="Tettelin H."/>
            <person name="Glass J.I."/>
            <person name="Rusch D."/>
            <person name="Podicherti R."/>
            <person name="Tsui H.-C.T."/>
            <person name="Winkler M.E."/>
        </authorList>
    </citation>
    <scope>NUCLEOTIDE SEQUENCE</scope>
</reference>
<organism evidence="10">
    <name type="scientific">marine metagenome</name>
    <dbReference type="NCBI Taxonomy" id="408172"/>
    <lineage>
        <taxon>unclassified sequences</taxon>
        <taxon>metagenomes</taxon>
        <taxon>ecological metagenomes</taxon>
    </lineage>
</organism>
<dbReference type="NCBIfam" id="TIGR00017">
    <property type="entry name" value="cmk"/>
    <property type="match status" value="1"/>
</dbReference>
<evidence type="ECO:0000256" key="8">
    <source>
        <dbReference type="ARBA" id="ARBA00048478"/>
    </source>
</evidence>